<dbReference type="PANTHER" id="PTHR22714">
    <property type="entry name" value="PROTEIN CBG02446-RELATED"/>
    <property type="match status" value="1"/>
</dbReference>
<protein>
    <submittedName>
        <fullName evidence="4">Solute-binding protein family 3/N-terminal domain-containing protein</fullName>
    </submittedName>
</protein>
<evidence type="ECO:0000313" key="3">
    <source>
        <dbReference type="Proteomes" id="UP000887577"/>
    </source>
</evidence>
<evidence type="ECO:0000256" key="1">
    <source>
        <dbReference type="SAM" id="Phobius"/>
    </source>
</evidence>
<dbReference type="InterPro" id="IPR001638">
    <property type="entry name" value="Solute-binding_3/MltF_N"/>
</dbReference>
<dbReference type="AlphaFoldDB" id="A0A914Z1L4"/>
<dbReference type="Proteomes" id="UP000887577">
    <property type="component" value="Unplaced"/>
</dbReference>
<keyword evidence="1" id="KW-0812">Transmembrane</keyword>
<dbReference type="PANTHER" id="PTHR22714:SF7">
    <property type="entry name" value="SOLUTE-BINDING PROTEIN FAMILY 3_N-TERMINAL DOMAIN-CONTAINING PROTEIN"/>
    <property type="match status" value="1"/>
</dbReference>
<feature type="transmembrane region" description="Helical" evidence="1">
    <location>
        <begin position="96"/>
        <end position="116"/>
    </location>
</feature>
<keyword evidence="3" id="KW-1185">Reference proteome</keyword>
<dbReference type="SUPFAM" id="SSF53850">
    <property type="entry name" value="Periplasmic binding protein-like II"/>
    <property type="match status" value="1"/>
</dbReference>
<reference evidence="4" key="1">
    <citation type="submission" date="2022-11" db="UniProtKB">
        <authorList>
            <consortium name="WormBaseParasite"/>
        </authorList>
    </citation>
    <scope>IDENTIFICATION</scope>
</reference>
<dbReference type="WBParaSite" id="PSU_v2.g6248.t1">
    <property type="protein sequence ID" value="PSU_v2.g6248.t1"/>
    <property type="gene ID" value="PSU_v2.g6248"/>
</dbReference>
<keyword evidence="1" id="KW-1133">Transmembrane helix</keyword>
<dbReference type="InterPro" id="IPR040128">
    <property type="entry name" value="T25E4.2-like"/>
</dbReference>
<feature type="domain" description="Solute-binding protein family 3/N-terminal" evidence="2">
    <location>
        <begin position="28"/>
        <end position="329"/>
    </location>
</feature>
<name>A0A914Z1L4_9BILA</name>
<dbReference type="Pfam" id="PF00497">
    <property type="entry name" value="SBP_bac_3"/>
    <property type="match status" value="1"/>
</dbReference>
<sequence>MIADYLDINIQPVVGQSKDYGGGVGNLINGTWHGLLGAVFNESVDVVASAYQYTRDRYQDFAFSYPMFNVKVVYITRTKQRTVESYLWNMFEPYQTATWIAFFASLIIQMIWGTIIRKFEFKMGLIKKFGIFEKFSQYCRVQINQGNESKPYSSNTGLIAFGVFALLQATMFSYLYQASLLASLLQPADLAPFKTAEEMVKLVRSGRFKLLATRDNYKSSWYFTDLQKSNEEHFRTLREAISHNPIELTDSISSALNLISIGSYIYPAQQDAYSLILMRQKCNLIVFSKDLPEKSAYYLFNKNSTIRNRWNYGILMNQGFIRRTFKKYFEENFLLGDVAQCPKTKDDIPESKKPLDLISVFGVLMLFCIGIFASIISFFIELWVFRKARFYWIKNESNFISKIRTTLKTKYIHEEPIFNITNQSDTLQKIGEDENVTFRQTWPL</sequence>
<proteinExistence type="predicted"/>
<organism evidence="3 4">
    <name type="scientific">Panagrolaimus superbus</name>
    <dbReference type="NCBI Taxonomy" id="310955"/>
    <lineage>
        <taxon>Eukaryota</taxon>
        <taxon>Metazoa</taxon>
        <taxon>Ecdysozoa</taxon>
        <taxon>Nematoda</taxon>
        <taxon>Chromadorea</taxon>
        <taxon>Rhabditida</taxon>
        <taxon>Tylenchina</taxon>
        <taxon>Panagrolaimomorpha</taxon>
        <taxon>Panagrolaimoidea</taxon>
        <taxon>Panagrolaimidae</taxon>
        <taxon>Panagrolaimus</taxon>
    </lineage>
</organism>
<evidence type="ECO:0000259" key="2">
    <source>
        <dbReference type="Pfam" id="PF00497"/>
    </source>
</evidence>
<evidence type="ECO:0000313" key="4">
    <source>
        <dbReference type="WBParaSite" id="PSU_v2.g6248.t1"/>
    </source>
</evidence>
<dbReference type="Gene3D" id="3.40.190.10">
    <property type="entry name" value="Periplasmic binding protein-like II"/>
    <property type="match status" value="1"/>
</dbReference>
<feature type="transmembrane region" description="Helical" evidence="1">
    <location>
        <begin position="357"/>
        <end position="385"/>
    </location>
</feature>
<accession>A0A914Z1L4</accession>
<keyword evidence="1" id="KW-0472">Membrane</keyword>